<evidence type="ECO:0000256" key="1">
    <source>
        <dbReference type="SAM" id="Coils"/>
    </source>
</evidence>
<evidence type="ECO:0000313" key="3">
    <source>
        <dbReference type="EMBL" id="SFB61569.1"/>
    </source>
</evidence>
<dbReference type="RefSeq" id="WP_092902096.1">
    <property type="nucleotide sequence ID" value="NZ_CAXBKE010000051.1"/>
</dbReference>
<keyword evidence="2" id="KW-0732">Signal</keyword>
<accession>A0A1I1CG02</accession>
<sequence length="114" mass="12943">MKKLIFAFILLGGLIYLSPSEVIAQSVSTSAVDAKTQEKLEKSKIQLEKYTESHRKAVEKLAKTRADYDKKNAAGKLSPNDVEKITKKMGKQSKSIEKLDKKIRKLEEYIRKNS</sequence>
<feature type="coiled-coil region" evidence="1">
    <location>
        <begin position="40"/>
        <end position="67"/>
    </location>
</feature>
<protein>
    <submittedName>
        <fullName evidence="3">Uncharacterized protein</fullName>
    </submittedName>
</protein>
<feature type="signal peptide" evidence="2">
    <location>
        <begin position="1"/>
        <end position="24"/>
    </location>
</feature>
<evidence type="ECO:0000313" key="4">
    <source>
        <dbReference type="Proteomes" id="UP000198790"/>
    </source>
</evidence>
<organism evidence="3 4">
    <name type="scientific">Algoriphagus aquimarinus</name>
    <dbReference type="NCBI Taxonomy" id="237018"/>
    <lineage>
        <taxon>Bacteria</taxon>
        <taxon>Pseudomonadati</taxon>
        <taxon>Bacteroidota</taxon>
        <taxon>Cytophagia</taxon>
        <taxon>Cytophagales</taxon>
        <taxon>Cyclobacteriaceae</taxon>
        <taxon>Algoriphagus</taxon>
    </lineage>
</organism>
<keyword evidence="1" id="KW-0175">Coiled coil</keyword>
<keyword evidence="4" id="KW-1185">Reference proteome</keyword>
<dbReference type="Proteomes" id="UP000198790">
    <property type="component" value="Unassembled WGS sequence"/>
</dbReference>
<feature type="chain" id="PRO_5011755704" evidence="2">
    <location>
        <begin position="25"/>
        <end position="114"/>
    </location>
</feature>
<reference evidence="3 4" key="1">
    <citation type="submission" date="2016-10" db="EMBL/GenBank/DDBJ databases">
        <authorList>
            <person name="de Groot N.N."/>
        </authorList>
    </citation>
    <scope>NUCLEOTIDE SEQUENCE [LARGE SCALE GENOMIC DNA]</scope>
    <source>
        <strain evidence="3 4">DSM 23399</strain>
    </source>
</reference>
<proteinExistence type="predicted"/>
<name>A0A1I1CG02_9BACT</name>
<evidence type="ECO:0000256" key="2">
    <source>
        <dbReference type="SAM" id="SignalP"/>
    </source>
</evidence>
<dbReference type="OrthoDB" id="826790at2"/>
<gene>
    <name evidence="3" type="ORF">SAMN04489723_1362</name>
</gene>
<dbReference type="AlphaFoldDB" id="A0A1I1CG02"/>
<dbReference type="EMBL" id="FOKK01000036">
    <property type="protein sequence ID" value="SFB61569.1"/>
    <property type="molecule type" value="Genomic_DNA"/>
</dbReference>